<protein>
    <submittedName>
        <fullName evidence="2">YccV-like domain-containing protein</fullName>
    </submittedName>
</protein>
<dbReference type="WBParaSite" id="RSKR_0000023200.1">
    <property type="protein sequence ID" value="RSKR_0000023200.1"/>
    <property type="gene ID" value="RSKR_0000023200"/>
</dbReference>
<sequence>MKRRDKPITRTTFWLKKIKKSLWISLPSLIIAIVCYRAYSSPRHEVKKHVRQNELKKYNQESDVDVDEEDIMKLQGYFDKGNSLDIDRLSEDKAKSLCYTIFLLIKKYKMTNRQFSKQFFTNENTYEFICSDFWDQFQDTDSLPLQGVFIEEVIGPFMREIFTDVAPAWYDFLIPEKKLNLCGIIICGDHKPRKNHTVVELWDENKFEDDELLLTTTTDGSGLFCMKTNRETVFFPGYYLRFEEQTCWGFSDWVKFELEDGTHFNRNGKQINETYVLFNHKKRPESLPLFPQTS</sequence>
<organism evidence="1 2">
    <name type="scientific">Rhabditophanes sp. KR3021</name>
    <dbReference type="NCBI Taxonomy" id="114890"/>
    <lineage>
        <taxon>Eukaryota</taxon>
        <taxon>Metazoa</taxon>
        <taxon>Ecdysozoa</taxon>
        <taxon>Nematoda</taxon>
        <taxon>Chromadorea</taxon>
        <taxon>Rhabditida</taxon>
        <taxon>Tylenchina</taxon>
        <taxon>Panagrolaimomorpha</taxon>
        <taxon>Strongyloidoidea</taxon>
        <taxon>Alloionematidae</taxon>
        <taxon>Rhabditophanes</taxon>
    </lineage>
</organism>
<evidence type="ECO:0000313" key="1">
    <source>
        <dbReference type="Proteomes" id="UP000095286"/>
    </source>
</evidence>
<reference evidence="2" key="1">
    <citation type="submission" date="2016-11" db="UniProtKB">
        <authorList>
            <consortium name="WormBaseParasite"/>
        </authorList>
    </citation>
    <scope>IDENTIFICATION</scope>
    <source>
        <strain evidence="2">KR3021</strain>
    </source>
</reference>
<proteinExistence type="predicted"/>
<name>A0AC35TGA3_9BILA</name>
<dbReference type="Proteomes" id="UP000095286">
    <property type="component" value="Unplaced"/>
</dbReference>
<evidence type="ECO:0000313" key="2">
    <source>
        <dbReference type="WBParaSite" id="RSKR_0000023200.1"/>
    </source>
</evidence>
<accession>A0AC35TGA3</accession>